<dbReference type="InterPro" id="IPR001895">
    <property type="entry name" value="RASGEF_cat_dom"/>
</dbReference>
<dbReference type="PROSITE" id="PS50009">
    <property type="entry name" value="RASGEF_CAT"/>
    <property type="match status" value="1"/>
</dbReference>
<dbReference type="Gene3D" id="2.30.29.30">
    <property type="entry name" value="Pleckstrin-homology domain (PH domain)/Phosphotyrosine-binding domain (PTB)"/>
    <property type="match status" value="1"/>
</dbReference>
<dbReference type="GO" id="GO:0005085">
    <property type="term" value="F:guanyl-nucleotide exchange factor activity"/>
    <property type="evidence" value="ECO:0007669"/>
    <property type="project" value="UniProtKB-KW"/>
</dbReference>
<feature type="region of interest" description="Disordered" evidence="3">
    <location>
        <begin position="19"/>
        <end position="41"/>
    </location>
</feature>
<dbReference type="Proteomes" id="UP000472270">
    <property type="component" value="Unassembled WGS sequence"/>
</dbReference>
<evidence type="ECO:0000256" key="3">
    <source>
        <dbReference type="SAM" id="MobiDB-lite"/>
    </source>
</evidence>
<dbReference type="PROSITE" id="PS50003">
    <property type="entry name" value="PH_DOMAIN"/>
    <property type="match status" value="1"/>
</dbReference>
<dbReference type="PANTHER" id="PTHR23113">
    <property type="entry name" value="GUANINE NUCLEOTIDE EXCHANGE FACTOR"/>
    <property type="match status" value="1"/>
</dbReference>
<sequence>ISIVSDGLVIMDVPNGQPSVSTFTTPASERSSSSESLSEKGPSELKSFDAVVFDVLKVTPEEYAGQITLMDAPVFKAIQPEELSSCGWNKKEKHSSAPNAVAFTRRFNQKLCDMNNLHAVMAVVSALQSAPIFRLTKTWALLSRKDKATFERLEYLISKEDNYKRLRDFISSQSMTSCIPYLGIYLSDLTYIDSAYPSTGSILENEQRSNLMNNILRIISDLQRSVEYDIPVLPHVQKYLNSVRYIEELQKFVEDDNYKLSLKIEPPATSTPRTTASREDLTDISASPLCGRRGNVAEGALPKVSPTPPSPRNLITYGHRKCHSLGYNFIHKTNTVEFKSATFPNAGSRHLLDDSVLESHTPTRGHAESSTLSSGISLGSSEGSELSEEMSWPAFERTRFYHSLGPVSRVGRISCRGALRPSSSAESEELAVHLYPGAVTVQGVLRRKTVLKEGKKPTVAAWTKYWVALCGTQLYYYPAKSLKATERKHFKSTASKSVSVLGLMAMMADDPEHPDVFLLTDSEHGNSYKFQAGNRMNALLWFKHLSAACQSNRQQVPANLMSFE</sequence>
<dbReference type="Gene3D" id="1.10.840.10">
    <property type="entry name" value="Ras guanine-nucleotide exchange factors catalytic domain"/>
    <property type="match status" value="2"/>
</dbReference>
<dbReference type="SUPFAM" id="SSF50729">
    <property type="entry name" value="PH domain-like"/>
    <property type="match status" value="1"/>
</dbReference>
<feature type="domain" description="PH" evidence="4">
    <location>
        <begin position="438"/>
        <end position="550"/>
    </location>
</feature>
<dbReference type="SMART" id="SM00233">
    <property type="entry name" value="PH"/>
    <property type="match status" value="1"/>
</dbReference>
<dbReference type="InterPro" id="IPR008937">
    <property type="entry name" value="Ras-like_GEF"/>
</dbReference>
<dbReference type="Ensembl" id="ENSSRHT00000055883.1">
    <property type="protein sequence ID" value="ENSSRHP00000054354.1"/>
    <property type="gene ID" value="ENSSRHG00000026137.1"/>
</dbReference>
<feature type="domain" description="Ras-GEF" evidence="5">
    <location>
        <begin position="59"/>
        <end position="267"/>
    </location>
</feature>
<evidence type="ECO:0000256" key="1">
    <source>
        <dbReference type="ARBA" id="ARBA00022658"/>
    </source>
</evidence>
<evidence type="ECO:0000313" key="7">
    <source>
        <dbReference type="Proteomes" id="UP000472270"/>
    </source>
</evidence>
<protein>
    <submittedName>
        <fullName evidence="6">Ras-specific guanine nucleotide-releasing factor RalGPS2-like</fullName>
    </submittedName>
</protein>
<dbReference type="AlphaFoldDB" id="A0A673JK80"/>
<dbReference type="InterPro" id="IPR036964">
    <property type="entry name" value="RASGEF_cat_dom_sf"/>
</dbReference>
<dbReference type="PANTHER" id="PTHR23113:SF357">
    <property type="entry name" value="RAS-SPECIFIC GUANINE NUCLEOTIDE-RELEASING FACTOR RALGPS2"/>
    <property type="match status" value="1"/>
</dbReference>
<dbReference type="SMART" id="SM00147">
    <property type="entry name" value="RasGEF"/>
    <property type="match status" value="1"/>
</dbReference>
<dbReference type="SUPFAM" id="SSF48366">
    <property type="entry name" value="Ras GEF"/>
    <property type="match status" value="1"/>
</dbReference>
<dbReference type="Pfam" id="PF00617">
    <property type="entry name" value="RasGEF"/>
    <property type="match status" value="1"/>
</dbReference>
<feature type="compositionally biased region" description="Low complexity" evidence="3">
    <location>
        <begin position="368"/>
        <end position="382"/>
    </location>
</feature>
<dbReference type="CDD" id="cd13310">
    <property type="entry name" value="PH_RalGPS1_2"/>
    <property type="match status" value="1"/>
</dbReference>
<dbReference type="GO" id="GO:0005886">
    <property type="term" value="C:plasma membrane"/>
    <property type="evidence" value="ECO:0007669"/>
    <property type="project" value="TreeGrafter"/>
</dbReference>
<reference evidence="6" key="2">
    <citation type="submission" date="2025-09" db="UniProtKB">
        <authorList>
            <consortium name="Ensembl"/>
        </authorList>
    </citation>
    <scope>IDENTIFICATION</scope>
</reference>
<organism evidence="6 7">
    <name type="scientific">Sinocyclocheilus rhinocerous</name>
    <dbReference type="NCBI Taxonomy" id="307959"/>
    <lineage>
        <taxon>Eukaryota</taxon>
        <taxon>Metazoa</taxon>
        <taxon>Chordata</taxon>
        <taxon>Craniata</taxon>
        <taxon>Vertebrata</taxon>
        <taxon>Euteleostomi</taxon>
        <taxon>Actinopterygii</taxon>
        <taxon>Neopterygii</taxon>
        <taxon>Teleostei</taxon>
        <taxon>Ostariophysi</taxon>
        <taxon>Cypriniformes</taxon>
        <taxon>Cyprinidae</taxon>
        <taxon>Cyprininae</taxon>
        <taxon>Sinocyclocheilus</taxon>
    </lineage>
</organism>
<reference evidence="6" key="1">
    <citation type="submission" date="2025-08" db="UniProtKB">
        <authorList>
            <consortium name="Ensembl"/>
        </authorList>
    </citation>
    <scope>IDENTIFICATION</scope>
</reference>
<evidence type="ECO:0000259" key="4">
    <source>
        <dbReference type="PROSITE" id="PS50003"/>
    </source>
</evidence>
<dbReference type="InterPro" id="IPR023578">
    <property type="entry name" value="Ras_GEF_dom_sf"/>
</dbReference>
<gene>
    <name evidence="6" type="primary">ralgps2</name>
</gene>
<keyword evidence="7" id="KW-1185">Reference proteome</keyword>
<dbReference type="Pfam" id="PF00169">
    <property type="entry name" value="PH"/>
    <property type="match status" value="1"/>
</dbReference>
<proteinExistence type="predicted"/>
<evidence type="ECO:0000256" key="2">
    <source>
        <dbReference type="PROSITE-ProRule" id="PRU00168"/>
    </source>
</evidence>
<dbReference type="InterPro" id="IPR001849">
    <property type="entry name" value="PH_domain"/>
</dbReference>
<name>A0A673JK80_9TELE</name>
<accession>A0A673JK80</accession>
<evidence type="ECO:0000313" key="6">
    <source>
        <dbReference type="Ensembl" id="ENSSRHP00000054354.1"/>
    </source>
</evidence>
<dbReference type="InterPro" id="IPR011993">
    <property type="entry name" value="PH-like_dom_sf"/>
</dbReference>
<keyword evidence="1 2" id="KW-0344">Guanine-nucleotide releasing factor</keyword>
<evidence type="ECO:0000259" key="5">
    <source>
        <dbReference type="PROSITE" id="PS50009"/>
    </source>
</evidence>
<feature type="region of interest" description="Disordered" evidence="3">
    <location>
        <begin position="360"/>
        <end position="382"/>
    </location>
</feature>
<dbReference type="GO" id="GO:0007265">
    <property type="term" value="P:Ras protein signal transduction"/>
    <property type="evidence" value="ECO:0007669"/>
    <property type="project" value="TreeGrafter"/>
</dbReference>